<dbReference type="GO" id="GO:0016787">
    <property type="term" value="F:hydrolase activity"/>
    <property type="evidence" value="ECO:0007669"/>
    <property type="project" value="InterPro"/>
</dbReference>
<dbReference type="RefSeq" id="WP_196936153.1">
    <property type="nucleotide sequence ID" value="NZ_MU158698.1"/>
</dbReference>
<dbReference type="Proteomes" id="UP000616201">
    <property type="component" value="Unassembled WGS sequence"/>
</dbReference>
<feature type="domain" description="Calcineurin-like phosphoesterase C-terminal" evidence="3">
    <location>
        <begin position="342"/>
        <end position="507"/>
    </location>
</feature>
<reference evidence="5" key="1">
    <citation type="submission" date="2018-02" db="EMBL/GenBank/DDBJ databases">
        <authorList>
            <person name="Vasarhelyi B.M."/>
            <person name="Deshmukh S."/>
            <person name="Balint B."/>
            <person name="Kukolya J."/>
        </authorList>
    </citation>
    <scope>NUCLEOTIDE SEQUENCE</scope>
    <source>
        <strain evidence="5">KB22</strain>
    </source>
</reference>
<feature type="signal peptide" evidence="1">
    <location>
        <begin position="1"/>
        <end position="20"/>
    </location>
</feature>
<protein>
    <recommendedName>
        <fullName evidence="7">Calcineurin-like phosphoesterase</fullName>
    </recommendedName>
</protein>
<dbReference type="InterPro" id="IPR029052">
    <property type="entry name" value="Metallo-depent_PP-like"/>
</dbReference>
<gene>
    <name evidence="5" type="ORF">C4F49_12965</name>
</gene>
<keyword evidence="6" id="KW-1185">Reference proteome</keyword>
<comment type="caution">
    <text evidence="5">The sequence shown here is derived from an EMBL/GenBank/DDBJ whole genome shotgun (WGS) entry which is preliminary data.</text>
</comment>
<dbReference type="InterPro" id="IPR004843">
    <property type="entry name" value="Calcineurin-like_PHP"/>
</dbReference>
<evidence type="ECO:0000256" key="1">
    <source>
        <dbReference type="SAM" id="SignalP"/>
    </source>
</evidence>
<evidence type="ECO:0008006" key="7">
    <source>
        <dbReference type="Google" id="ProtNLM"/>
    </source>
</evidence>
<sequence length="519" mass="58231">MKSLLISIGLLFTCSASLYAQDQVSGIIFIDQNKNGKLDRNEKGLENVSVSNGREVVATDSKGKYTLPVSNDNIIFVIKPAGFTFPLDQHNLPQYYYIHKPQGSPELKYAGTAPTGKIPKQLNFPLLESPEGNDFTAFVFGDPQAYTVEELDFFKKGIIDDIQDKKQAIFGISLGDLVGDDLTLHQPYKEAISTMGLPWWNVMGNHDMNYDVTSDSLSDEGFERAFGPNNYAFNYGNAHFIVLDNIIYPNPATGKGYTGGFREDQFQFIKNDLAQVPKDKLIILAYHIPIVGLGFDEEQAKRLFDLLAEYPNTFSMSAHTHFQTQLFAGNQSGRSAEEPHHEYNVGTTSGDWYSGSLNEQGIPASTMRDGTPKGYALLHVKGNKYTFDYQVAGKDKAYQISVISPDVVSEKYSRRFTVYANFFIGRSTDVVEYRIDGEKWKKAVYAEEIDPDFSNKVYKYDFATEFVAGRRPSSPVLSSHLWKFPLSKLSAGKHSIEVRAVDMFGREHVAKKEIEVVNK</sequence>
<evidence type="ECO:0000259" key="2">
    <source>
        <dbReference type="Pfam" id="PF00149"/>
    </source>
</evidence>
<dbReference type="AlphaFoldDB" id="A0A928UX32"/>
<dbReference type="InterPro" id="IPR032285">
    <property type="entry name" value="Metallophos_N"/>
</dbReference>
<dbReference type="Pfam" id="PF16371">
    <property type="entry name" value="MetallophosN"/>
    <property type="match status" value="1"/>
</dbReference>
<evidence type="ECO:0000259" key="3">
    <source>
        <dbReference type="Pfam" id="PF16370"/>
    </source>
</evidence>
<feature type="domain" description="Calcineurin-like phosphoesterase" evidence="2">
    <location>
        <begin position="158"/>
        <end position="321"/>
    </location>
</feature>
<accession>A0A928UX32</accession>
<proteinExistence type="predicted"/>
<dbReference type="Gene3D" id="2.60.40.10">
    <property type="entry name" value="Immunoglobulins"/>
    <property type="match status" value="1"/>
</dbReference>
<dbReference type="SUPFAM" id="SSF56300">
    <property type="entry name" value="Metallo-dependent phosphatases"/>
    <property type="match status" value="1"/>
</dbReference>
<organism evidence="5 6">
    <name type="scientific">Sphingobacterium hungaricum</name>
    <dbReference type="NCBI Taxonomy" id="2082723"/>
    <lineage>
        <taxon>Bacteria</taxon>
        <taxon>Pseudomonadati</taxon>
        <taxon>Bacteroidota</taxon>
        <taxon>Sphingobacteriia</taxon>
        <taxon>Sphingobacteriales</taxon>
        <taxon>Sphingobacteriaceae</taxon>
        <taxon>Sphingobacterium</taxon>
    </lineage>
</organism>
<dbReference type="InterPro" id="IPR013783">
    <property type="entry name" value="Ig-like_fold"/>
</dbReference>
<dbReference type="Gene3D" id="3.60.21.10">
    <property type="match status" value="1"/>
</dbReference>
<dbReference type="InterPro" id="IPR032288">
    <property type="entry name" value="Metallophos_C"/>
</dbReference>
<dbReference type="PANTHER" id="PTHR43143">
    <property type="entry name" value="METALLOPHOSPHOESTERASE, CALCINEURIN SUPERFAMILY"/>
    <property type="match status" value="1"/>
</dbReference>
<dbReference type="Pfam" id="PF16370">
    <property type="entry name" value="MetallophosC"/>
    <property type="match status" value="1"/>
</dbReference>
<dbReference type="PANTHER" id="PTHR43143:SF6">
    <property type="entry name" value="BLL3016 PROTEIN"/>
    <property type="match status" value="1"/>
</dbReference>
<dbReference type="EMBL" id="PRDK01000006">
    <property type="protein sequence ID" value="MBE8714593.1"/>
    <property type="molecule type" value="Genomic_DNA"/>
</dbReference>
<feature type="chain" id="PRO_5038117474" description="Calcineurin-like phosphoesterase" evidence="1">
    <location>
        <begin position="21"/>
        <end position="519"/>
    </location>
</feature>
<name>A0A928UX32_9SPHI</name>
<evidence type="ECO:0000313" key="6">
    <source>
        <dbReference type="Proteomes" id="UP000616201"/>
    </source>
</evidence>
<dbReference type="InterPro" id="IPR051918">
    <property type="entry name" value="STPP_CPPED1"/>
</dbReference>
<evidence type="ECO:0000259" key="4">
    <source>
        <dbReference type="Pfam" id="PF16371"/>
    </source>
</evidence>
<evidence type="ECO:0000313" key="5">
    <source>
        <dbReference type="EMBL" id="MBE8714593.1"/>
    </source>
</evidence>
<feature type="domain" description="Calcineurin-like phosphoesterase N-terminal" evidence="4">
    <location>
        <begin position="36"/>
        <end position="102"/>
    </location>
</feature>
<keyword evidence="1" id="KW-0732">Signal</keyword>
<dbReference type="Pfam" id="PF00149">
    <property type="entry name" value="Metallophos"/>
    <property type="match status" value="1"/>
</dbReference>